<evidence type="ECO:0000256" key="1">
    <source>
        <dbReference type="ARBA" id="ARBA00004241"/>
    </source>
</evidence>
<evidence type="ECO:0000256" key="2">
    <source>
        <dbReference type="ARBA" id="ARBA00023287"/>
    </source>
</evidence>
<organism evidence="4 5">
    <name type="scientific">Paenibacillus glycanilyticus</name>
    <dbReference type="NCBI Taxonomy" id="126569"/>
    <lineage>
        <taxon>Bacteria</taxon>
        <taxon>Bacillati</taxon>
        <taxon>Bacillota</taxon>
        <taxon>Bacilli</taxon>
        <taxon>Bacillales</taxon>
        <taxon>Paenibacillaceae</taxon>
        <taxon>Paenibacillus</taxon>
    </lineage>
</organism>
<keyword evidence="2" id="KW-0178">Competence</keyword>
<dbReference type="EMBL" id="BSSQ01000014">
    <property type="protein sequence ID" value="GLX69297.1"/>
    <property type="molecule type" value="Genomic_DNA"/>
</dbReference>
<dbReference type="Proteomes" id="UP001157114">
    <property type="component" value="Unassembled WGS sequence"/>
</dbReference>
<keyword evidence="3" id="KW-0472">Membrane</keyword>
<evidence type="ECO:0000313" key="4">
    <source>
        <dbReference type="EMBL" id="GLX69297.1"/>
    </source>
</evidence>
<protein>
    <recommendedName>
        <fullName evidence="6">Prepilin-type N-terminal cleavage/methylation domain-containing protein</fullName>
    </recommendedName>
</protein>
<proteinExistence type="predicted"/>
<comment type="caution">
    <text evidence="4">The sequence shown here is derived from an EMBL/GenBank/DDBJ whole genome shotgun (WGS) entry which is preliminary data.</text>
</comment>
<dbReference type="RefSeq" id="WP_284240070.1">
    <property type="nucleotide sequence ID" value="NZ_BSSQ01000014.1"/>
</dbReference>
<dbReference type="NCBIfam" id="TIGR02532">
    <property type="entry name" value="IV_pilin_GFxxxE"/>
    <property type="match status" value="1"/>
</dbReference>
<dbReference type="InterPro" id="IPR012902">
    <property type="entry name" value="N_methyl_site"/>
</dbReference>
<evidence type="ECO:0008006" key="6">
    <source>
        <dbReference type="Google" id="ProtNLM"/>
    </source>
</evidence>
<keyword evidence="3" id="KW-0812">Transmembrane</keyword>
<feature type="transmembrane region" description="Helical" evidence="3">
    <location>
        <begin position="20"/>
        <end position="40"/>
    </location>
</feature>
<keyword evidence="5" id="KW-1185">Reference proteome</keyword>
<evidence type="ECO:0000313" key="5">
    <source>
        <dbReference type="Proteomes" id="UP001157114"/>
    </source>
</evidence>
<keyword evidence="3" id="KW-1133">Transmembrane helix</keyword>
<sequence>MREFVKKWRSEEQGLTLVELIASMTLLSIAAGIIFSVITFGMNTYNRIETENALRDDGDLLMSSIITELYSYGPDLIAADPDGVKLIRDVGTPEDRKIFFQNKQLHIGDRIIDTRSEVELPDQTNASSETSAIELKCSTNVTECSSGLITIKLVLEQKHNGRNQQLTLESKFGF</sequence>
<name>A0ABQ6GF49_9BACL</name>
<comment type="subcellular location">
    <subcellularLocation>
        <location evidence="1">Cell surface</location>
    </subcellularLocation>
</comment>
<accession>A0ABQ6GF49</accession>
<dbReference type="PROSITE" id="PS00409">
    <property type="entry name" value="PROKAR_NTER_METHYL"/>
    <property type="match status" value="1"/>
</dbReference>
<gene>
    <name evidence="4" type="ORF">MU1_36420</name>
</gene>
<dbReference type="Pfam" id="PF07963">
    <property type="entry name" value="N_methyl"/>
    <property type="match status" value="1"/>
</dbReference>
<reference evidence="4 5" key="1">
    <citation type="submission" date="2023-03" db="EMBL/GenBank/DDBJ databases">
        <title>Draft genome sequence of the bacteria which degrade cell wall of Tricholomamatutake.</title>
        <authorList>
            <person name="Konishi Y."/>
            <person name="Fukuta Y."/>
            <person name="Shirasaka N."/>
        </authorList>
    </citation>
    <scope>NUCLEOTIDE SEQUENCE [LARGE SCALE GENOMIC DNA]</scope>
    <source>
        <strain evidence="5">mu1</strain>
    </source>
</reference>
<evidence type="ECO:0000256" key="3">
    <source>
        <dbReference type="SAM" id="Phobius"/>
    </source>
</evidence>